<name>A0ABT0PZI3_9RHOB</name>
<evidence type="ECO:0000313" key="3">
    <source>
        <dbReference type="Proteomes" id="UP001203880"/>
    </source>
</evidence>
<dbReference type="InterPro" id="IPR011050">
    <property type="entry name" value="Pectin_lyase_fold/virulence"/>
</dbReference>
<dbReference type="InterPro" id="IPR012334">
    <property type="entry name" value="Pectin_lyas_fold"/>
</dbReference>
<comment type="caution">
    <text evidence="2">The sequence shown here is derived from an EMBL/GenBank/DDBJ whole genome shotgun (WGS) entry which is preliminary data.</text>
</comment>
<dbReference type="RefSeq" id="WP_249707482.1">
    <property type="nucleotide sequence ID" value="NZ_JAMFMB010000004.1"/>
</dbReference>
<dbReference type="EMBL" id="JAMFMB010000004">
    <property type="protein sequence ID" value="MCL6282963.1"/>
    <property type="molecule type" value="Genomic_DNA"/>
</dbReference>
<proteinExistence type="predicted"/>
<dbReference type="SUPFAM" id="SSF51126">
    <property type="entry name" value="Pectin lyase-like"/>
    <property type="match status" value="1"/>
</dbReference>
<evidence type="ECO:0000259" key="1">
    <source>
        <dbReference type="Pfam" id="PF12708"/>
    </source>
</evidence>
<protein>
    <submittedName>
        <fullName evidence="2">Right-handed parallel beta-helix repeat-containing protein</fullName>
    </submittedName>
</protein>
<dbReference type="InterPro" id="IPR024535">
    <property type="entry name" value="RHGA/B-epi-like_pectate_lyase"/>
</dbReference>
<dbReference type="Gene3D" id="2.160.20.10">
    <property type="entry name" value="Single-stranded right-handed beta-helix, Pectin lyase-like"/>
    <property type="match status" value="1"/>
</dbReference>
<reference evidence="2" key="1">
    <citation type="submission" date="2022-05" db="EMBL/GenBank/DDBJ databases">
        <authorList>
            <person name="Park J.-S."/>
        </authorList>
    </citation>
    <scope>NUCLEOTIDE SEQUENCE</scope>
    <source>
        <strain evidence="2">2012CJ41-6</strain>
    </source>
</reference>
<dbReference type="Pfam" id="PF12708">
    <property type="entry name" value="Pect-lyase_RHGA_epim"/>
    <property type="match status" value="1"/>
</dbReference>
<gene>
    <name evidence="2" type="ORF">M3P21_05395</name>
</gene>
<feature type="domain" description="Rhamnogalacturonase A/B/Epimerase-like pectate lyase" evidence="1">
    <location>
        <begin position="189"/>
        <end position="250"/>
    </location>
</feature>
<dbReference type="Proteomes" id="UP001203880">
    <property type="component" value="Unassembled WGS sequence"/>
</dbReference>
<organism evidence="2 3">
    <name type="scientific">Ruegeria spongiae</name>
    <dbReference type="NCBI Taxonomy" id="2942209"/>
    <lineage>
        <taxon>Bacteria</taxon>
        <taxon>Pseudomonadati</taxon>
        <taxon>Pseudomonadota</taxon>
        <taxon>Alphaproteobacteria</taxon>
        <taxon>Rhodobacterales</taxon>
        <taxon>Roseobacteraceae</taxon>
        <taxon>Ruegeria</taxon>
    </lineage>
</organism>
<evidence type="ECO:0000313" key="2">
    <source>
        <dbReference type="EMBL" id="MCL6282963.1"/>
    </source>
</evidence>
<sequence>MNKAITDGIVFMPPVFSAGLNVWSSGDGRPGSATYANAPNAAFVPADADFGGCLEMQKTTATQKLRYMGQTPLLPGCYLRVRARVKAISGSLPIVRIAGWAGGAGEVQVTGVPTRGPAVALTSYGEVVEVSAIVGTGYRDGVDLPWGSAAIFGHFGLNLEGANGGIVRIDDIEIEDVTSFFLRDMINVVDVRDFGAVGNGVKNNTAAFAAADAAANGRRILVPEGVYHLAGSLALSSEVEFAGTVTMPTSQTLVLTKNFDLPSYIAAFGNEELAFRKAFQALLNNADHESLDMGGRKVSVTGPIDMQGAVPNRSSYATRRVIRNGQFDAQPSSAWDTQTFVSQCTYDPSSDSRKLRNVANIANIPVGALVAGNGVGREVYVRSKNVGAGEITLNAPLFDAAGTQNFTFKAFKYLLDFSGFSQLSKFGMQGIEFQCNSRCSAIRLAPSGIIFNVSDSFISRPKDRGVTSIGGGCQGMLIDQCQFLSSEDALNVAGRKSIALNVNANDVKLRNNRATRFRHFAFLGGSNHIVLGNHFFQGDGVQNGTRTAGLVLANTYVSTSIVGNYVDNCYIEWTNERDATPDYNSEFSFSALSITDNVFLSGDVAPWFSYIVVKPHGVGHFLNGVTVTGNKFRSTNGAIDRVERVDTSFAGFDYSRFKDVQFNSNSFHAIEYQVANPIRVRHTQSSDAKTWTVDPGEKLPFGARARAVDAVVPIGAVVNWTGAVNHGMPYVVLERGSGRNKVDVVWQTAVRGTADVLLRIDKDK</sequence>
<keyword evidence="3" id="KW-1185">Reference proteome</keyword>
<accession>A0ABT0PZI3</accession>